<sequence length="248" mass="27753">MSLIDNIKMLAKQHGLSLLQLNDQAHLGKNAIYKWKKQRPSVENLEKVASVLHCSVDDLINDPTDKVNKTINNFHEAQYTVHENTKDALSKVLHSYPIGESPLQPANDQEFKKHTQSKPHNYQVRVPILGNIACGEPIFAEQNVVGYRDLTFDHVPSNKLFMLYCKGNSMQPLIPDGSLVTLVRQPTVENGDLAAVLIDDEATIKRVKFAGDEVILIPENNAYDPIVLNKDKPGKILGKVVHVEYDVS</sequence>
<dbReference type="Proteomes" id="UP000247698">
    <property type="component" value="Unassembled WGS sequence"/>
</dbReference>
<keyword evidence="3" id="KW-1185">Reference proteome</keyword>
<dbReference type="Pfam" id="PF00717">
    <property type="entry name" value="Peptidase_S24"/>
    <property type="match status" value="1"/>
</dbReference>
<protein>
    <submittedName>
        <fullName evidence="2">XRE family transcriptional regulator</fullName>
    </submittedName>
</protein>
<dbReference type="PROSITE" id="PS50943">
    <property type="entry name" value="HTH_CROC1"/>
    <property type="match status" value="1"/>
</dbReference>
<evidence type="ECO:0000313" key="2">
    <source>
        <dbReference type="EMBL" id="PXY84071.1"/>
    </source>
</evidence>
<dbReference type="InterPro" id="IPR050077">
    <property type="entry name" value="LexA_repressor"/>
</dbReference>
<dbReference type="Pfam" id="PF13443">
    <property type="entry name" value="HTH_26"/>
    <property type="match status" value="1"/>
</dbReference>
<dbReference type="Gene3D" id="1.10.260.40">
    <property type="entry name" value="lambda repressor-like DNA-binding domains"/>
    <property type="match status" value="1"/>
</dbReference>
<organism evidence="2 3">
    <name type="scientific">Lactobacillus melliventris</name>
    <dbReference type="NCBI Taxonomy" id="1218507"/>
    <lineage>
        <taxon>Bacteria</taxon>
        <taxon>Bacillati</taxon>
        <taxon>Bacillota</taxon>
        <taxon>Bacilli</taxon>
        <taxon>Lactobacillales</taxon>
        <taxon>Lactobacillaceae</taxon>
        <taxon>Lactobacillus</taxon>
    </lineage>
</organism>
<name>A0ABX5N2R0_9LACO</name>
<evidence type="ECO:0000259" key="1">
    <source>
        <dbReference type="PROSITE" id="PS50943"/>
    </source>
</evidence>
<feature type="domain" description="HTH cro/C1-type" evidence="1">
    <location>
        <begin position="7"/>
        <end position="59"/>
    </location>
</feature>
<dbReference type="SMART" id="SM00530">
    <property type="entry name" value="HTH_XRE"/>
    <property type="match status" value="1"/>
</dbReference>
<dbReference type="InterPro" id="IPR036286">
    <property type="entry name" value="LexA/Signal_pep-like_sf"/>
</dbReference>
<dbReference type="CDD" id="cd00093">
    <property type="entry name" value="HTH_XRE"/>
    <property type="match status" value="1"/>
</dbReference>
<comment type="caution">
    <text evidence="2">The sequence shown here is derived from an EMBL/GenBank/DDBJ whole genome shotgun (WGS) entry which is preliminary data.</text>
</comment>
<dbReference type="CDD" id="cd06529">
    <property type="entry name" value="S24_LexA-like"/>
    <property type="match status" value="1"/>
</dbReference>
<dbReference type="InterPro" id="IPR010982">
    <property type="entry name" value="Lambda_DNA-bd_dom_sf"/>
</dbReference>
<dbReference type="Gene3D" id="2.10.109.10">
    <property type="entry name" value="Umud Fragment, subunit A"/>
    <property type="match status" value="1"/>
</dbReference>
<proteinExistence type="predicted"/>
<evidence type="ECO:0000313" key="3">
    <source>
        <dbReference type="Proteomes" id="UP000247698"/>
    </source>
</evidence>
<dbReference type="InterPro" id="IPR001387">
    <property type="entry name" value="Cro/C1-type_HTH"/>
</dbReference>
<dbReference type="SUPFAM" id="SSF51306">
    <property type="entry name" value="LexA/Signal peptidase"/>
    <property type="match status" value="1"/>
</dbReference>
<dbReference type="PANTHER" id="PTHR33516:SF2">
    <property type="entry name" value="LEXA REPRESSOR-RELATED"/>
    <property type="match status" value="1"/>
</dbReference>
<dbReference type="SUPFAM" id="SSF47413">
    <property type="entry name" value="lambda repressor-like DNA-binding domains"/>
    <property type="match status" value="1"/>
</dbReference>
<reference evidence="2 3" key="1">
    <citation type="submission" date="2018-05" db="EMBL/GenBank/DDBJ databases">
        <title>Reference genomes for bee gut microbiota database.</title>
        <authorList>
            <person name="Ellegaard K.M."/>
        </authorList>
    </citation>
    <scope>NUCLEOTIDE SEQUENCE [LARGE SCALE GENOMIC DNA]</scope>
    <source>
        <strain evidence="2 3">ESL0184</strain>
    </source>
</reference>
<dbReference type="InterPro" id="IPR039418">
    <property type="entry name" value="LexA-like"/>
</dbReference>
<dbReference type="RefSeq" id="WP_110445696.1">
    <property type="nucleotide sequence ID" value="NZ_QGLG01000002.1"/>
</dbReference>
<dbReference type="EMBL" id="QGLG01000002">
    <property type="protein sequence ID" value="PXY84071.1"/>
    <property type="molecule type" value="Genomic_DNA"/>
</dbReference>
<accession>A0ABX5N2R0</accession>
<gene>
    <name evidence="2" type="ORF">DK873_02585</name>
</gene>
<dbReference type="PANTHER" id="PTHR33516">
    <property type="entry name" value="LEXA REPRESSOR"/>
    <property type="match status" value="1"/>
</dbReference>
<dbReference type="InterPro" id="IPR015927">
    <property type="entry name" value="Peptidase_S24_S26A/B/C"/>
</dbReference>